<evidence type="ECO:0000256" key="2">
    <source>
        <dbReference type="ARBA" id="ARBA00022475"/>
    </source>
</evidence>
<evidence type="ECO:0000259" key="10">
    <source>
        <dbReference type="Pfam" id="PF13231"/>
    </source>
</evidence>
<organism evidence="11 12">
    <name type="scientific">Candidatus Neomicrothrix parvicella RN1</name>
    <dbReference type="NCBI Taxonomy" id="1229780"/>
    <lineage>
        <taxon>Bacteria</taxon>
        <taxon>Bacillati</taxon>
        <taxon>Actinomycetota</taxon>
        <taxon>Acidimicrobiia</taxon>
        <taxon>Acidimicrobiales</taxon>
        <taxon>Microthrixaceae</taxon>
        <taxon>Candidatus Neomicrothrix</taxon>
    </lineage>
</organism>
<evidence type="ECO:0000256" key="9">
    <source>
        <dbReference type="SAM" id="Phobius"/>
    </source>
</evidence>
<dbReference type="InterPro" id="IPR038731">
    <property type="entry name" value="RgtA/B/C-like"/>
</dbReference>
<reference evidence="11 12" key="1">
    <citation type="journal article" date="2013" name="ISME J.">
        <title>Metabolic model for the filamentous 'Candidatus Microthrix parvicella' based on genomic and metagenomic analyses.</title>
        <authorList>
            <person name="Jon McIlroy S."/>
            <person name="Kristiansen R."/>
            <person name="Albertsen M."/>
            <person name="Michael Karst S."/>
            <person name="Rossetti S."/>
            <person name="Lund Nielsen J."/>
            <person name="Tandoi V."/>
            <person name="James Seviour R."/>
            <person name="Nielsen P.H."/>
        </authorList>
    </citation>
    <scope>NUCLEOTIDE SEQUENCE [LARGE SCALE GENOMIC DNA]</scope>
    <source>
        <strain evidence="11 12">RN1</strain>
    </source>
</reference>
<keyword evidence="2" id="KW-1003">Cell membrane</keyword>
<feature type="transmembrane region" description="Helical" evidence="9">
    <location>
        <begin position="345"/>
        <end position="364"/>
    </location>
</feature>
<keyword evidence="3" id="KW-0328">Glycosyltransferase</keyword>
<dbReference type="PANTHER" id="PTHR33908">
    <property type="entry name" value="MANNOSYLTRANSFERASE YKCB-RELATED"/>
    <property type="match status" value="1"/>
</dbReference>
<feature type="transmembrane region" description="Helical" evidence="9">
    <location>
        <begin position="281"/>
        <end position="297"/>
    </location>
</feature>
<comment type="subcellular location">
    <subcellularLocation>
        <location evidence="1">Cell membrane</location>
        <topology evidence="1">Multi-pass membrane protein</topology>
    </subcellularLocation>
</comment>
<keyword evidence="12" id="KW-1185">Reference proteome</keyword>
<feature type="transmembrane region" description="Helical" evidence="9">
    <location>
        <begin position="318"/>
        <end position="339"/>
    </location>
</feature>
<dbReference type="AlphaFoldDB" id="R4Z1I0"/>
<evidence type="ECO:0000256" key="7">
    <source>
        <dbReference type="ARBA" id="ARBA00023136"/>
    </source>
</evidence>
<sequence>MNEASADVRTSGEPSTNKHSPVTELSRWEPAVAGAAIILGLALRFWPRGPLWLDEALSVNIARVPFGELQAYLKQDGHPPLYYALLHVWTGTMGTSTFAVRALSIIISLAGFPLTWLVARRAGGTRAALWAVAVWAILPYGVRYSTETRMYVLVMVLVLAGWWFLGRLWSEPRWPDAAALAVIASVLLWTHYWAMWLLAAVGAATVLRRWLNRALPNANRELLLTGGALGLAGLSFLPWVPTLLFQAERTGTPWGAVERPTTAVVITLIDFAGQPSAEPQLMTYVLVFLIVVALVGRTRGDDRWGLVLAAPARRQAMWALALALGTLLIGATAAMASGATFVSRYAAVIYPLVVVLIGWGLAACPPRLRGVLGAVVLAGSLAGIALSINVPRSISGTAAQVIEAKAPDALVVTCPDQLSVALGRELPDGQQLVSYPDLDSDPRFIDWVDYAQRVKAADPAEVADNVWTLADGRPVVLGYSDTYDTHREACPAFLAALSEGHRTETLLSSTGQDAFENMSLVRLDP</sequence>
<accession>R4Z1I0</accession>
<evidence type="ECO:0000313" key="11">
    <source>
        <dbReference type="EMBL" id="CCM63131.1"/>
    </source>
</evidence>
<name>R4Z1I0_9ACTN</name>
<evidence type="ECO:0000256" key="4">
    <source>
        <dbReference type="ARBA" id="ARBA00022679"/>
    </source>
</evidence>
<gene>
    <name evidence="11" type="ORF">BN381_180008</name>
</gene>
<dbReference type="RefSeq" id="WP_012225303.1">
    <property type="nucleotide sequence ID" value="NZ_HG422565.1"/>
</dbReference>
<proteinExistence type="predicted"/>
<protein>
    <recommendedName>
        <fullName evidence="10">Glycosyltransferase RgtA/B/C/D-like domain-containing protein</fullName>
    </recommendedName>
</protein>
<dbReference type="HOGENOM" id="CLU_027934_0_0_11"/>
<feature type="region of interest" description="Disordered" evidence="8">
    <location>
        <begin position="1"/>
        <end position="23"/>
    </location>
</feature>
<feature type="transmembrane region" description="Helical" evidence="9">
    <location>
        <begin position="125"/>
        <end position="142"/>
    </location>
</feature>
<feature type="transmembrane region" description="Helical" evidence="9">
    <location>
        <begin position="98"/>
        <end position="119"/>
    </location>
</feature>
<evidence type="ECO:0000256" key="1">
    <source>
        <dbReference type="ARBA" id="ARBA00004651"/>
    </source>
</evidence>
<keyword evidence="7 9" id="KW-0472">Membrane</keyword>
<dbReference type="OrthoDB" id="5318634at2"/>
<feature type="domain" description="Glycosyltransferase RgtA/B/C/D-like" evidence="10">
    <location>
        <begin position="78"/>
        <end position="235"/>
    </location>
</feature>
<feature type="transmembrane region" description="Helical" evidence="9">
    <location>
        <begin position="177"/>
        <end position="201"/>
    </location>
</feature>
<keyword evidence="6 9" id="KW-1133">Transmembrane helix</keyword>
<dbReference type="eggNOG" id="COG5305">
    <property type="taxonomic scope" value="Bacteria"/>
</dbReference>
<dbReference type="Proteomes" id="UP000018291">
    <property type="component" value="Unassembled WGS sequence"/>
</dbReference>
<evidence type="ECO:0000313" key="12">
    <source>
        <dbReference type="Proteomes" id="UP000018291"/>
    </source>
</evidence>
<evidence type="ECO:0000256" key="8">
    <source>
        <dbReference type="SAM" id="MobiDB-lite"/>
    </source>
</evidence>
<feature type="transmembrane region" description="Helical" evidence="9">
    <location>
        <begin position="149"/>
        <end position="165"/>
    </location>
</feature>
<dbReference type="PANTHER" id="PTHR33908:SF11">
    <property type="entry name" value="MEMBRANE PROTEIN"/>
    <property type="match status" value="1"/>
</dbReference>
<dbReference type="EMBL" id="CANL01000010">
    <property type="protein sequence ID" value="CCM63131.1"/>
    <property type="molecule type" value="Genomic_DNA"/>
</dbReference>
<keyword evidence="4" id="KW-0808">Transferase</keyword>
<evidence type="ECO:0000256" key="5">
    <source>
        <dbReference type="ARBA" id="ARBA00022692"/>
    </source>
</evidence>
<feature type="transmembrane region" description="Helical" evidence="9">
    <location>
        <begin position="222"/>
        <end position="240"/>
    </location>
</feature>
<dbReference type="GO" id="GO:0016763">
    <property type="term" value="F:pentosyltransferase activity"/>
    <property type="evidence" value="ECO:0007669"/>
    <property type="project" value="TreeGrafter"/>
</dbReference>
<dbReference type="InterPro" id="IPR050297">
    <property type="entry name" value="LipidA_mod_glycosyltrf_83"/>
</dbReference>
<evidence type="ECO:0000256" key="6">
    <source>
        <dbReference type="ARBA" id="ARBA00022989"/>
    </source>
</evidence>
<comment type="caution">
    <text evidence="11">The sequence shown here is derived from an EMBL/GenBank/DDBJ whole genome shotgun (WGS) entry which is preliminary data.</text>
</comment>
<dbReference type="STRING" id="1229780.BN381_180008"/>
<dbReference type="GO" id="GO:0005886">
    <property type="term" value="C:plasma membrane"/>
    <property type="evidence" value="ECO:0007669"/>
    <property type="project" value="UniProtKB-SubCell"/>
</dbReference>
<dbReference type="GO" id="GO:0009103">
    <property type="term" value="P:lipopolysaccharide biosynthetic process"/>
    <property type="evidence" value="ECO:0007669"/>
    <property type="project" value="UniProtKB-ARBA"/>
</dbReference>
<dbReference type="Pfam" id="PF13231">
    <property type="entry name" value="PMT_2"/>
    <property type="match status" value="1"/>
</dbReference>
<evidence type="ECO:0000256" key="3">
    <source>
        <dbReference type="ARBA" id="ARBA00022676"/>
    </source>
</evidence>
<feature type="transmembrane region" description="Helical" evidence="9">
    <location>
        <begin position="371"/>
        <end position="390"/>
    </location>
</feature>
<keyword evidence="5 9" id="KW-0812">Transmembrane</keyword>